<organism evidence="2 3">
    <name type="scientific">Natronoflexus pectinivorans</name>
    <dbReference type="NCBI Taxonomy" id="682526"/>
    <lineage>
        <taxon>Bacteria</taxon>
        <taxon>Pseudomonadati</taxon>
        <taxon>Bacteroidota</taxon>
        <taxon>Bacteroidia</taxon>
        <taxon>Marinilabiliales</taxon>
        <taxon>Marinilabiliaceae</taxon>
        <taxon>Natronoflexus</taxon>
    </lineage>
</organism>
<gene>
    <name evidence="2" type="ORF">EV194_11295</name>
</gene>
<evidence type="ECO:0000256" key="1">
    <source>
        <dbReference type="SAM" id="MobiDB-lite"/>
    </source>
</evidence>
<evidence type="ECO:0000313" key="3">
    <source>
        <dbReference type="Proteomes" id="UP000295221"/>
    </source>
</evidence>
<dbReference type="Proteomes" id="UP000295221">
    <property type="component" value="Unassembled WGS sequence"/>
</dbReference>
<keyword evidence="3" id="KW-1185">Reference proteome</keyword>
<comment type="caution">
    <text evidence="2">The sequence shown here is derived from an EMBL/GenBank/DDBJ whole genome shotgun (WGS) entry which is preliminary data.</text>
</comment>
<dbReference type="AlphaFoldDB" id="A0A4R2GFZ2"/>
<accession>A0A4R2GFZ2</accession>
<dbReference type="EMBL" id="SLWK01000012">
    <property type="protein sequence ID" value="TCO06871.1"/>
    <property type="molecule type" value="Genomic_DNA"/>
</dbReference>
<reference evidence="2 3" key="1">
    <citation type="submission" date="2019-03" db="EMBL/GenBank/DDBJ databases">
        <title>Genomic Encyclopedia of Type Strains, Phase IV (KMG-IV): sequencing the most valuable type-strain genomes for metagenomic binning, comparative biology and taxonomic classification.</title>
        <authorList>
            <person name="Goeker M."/>
        </authorList>
    </citation>
    <scope>NUCLEOTIDE SEQUENCE [LARGE SCALE GENOMIC DNA]</scope>
    <source>
        <strain evidence="2 3">DSM 24179</strain>
    </source>
</reference>
<feature type="compositionally biased region" description="Polar residues" evidence="1">
    <location>
        <begin position="39"/>
        <end position="51"/>
    </location>
</feature>
<proteinExistence type="predicted"/>
<feature type="region of interest" description="Disordered" evidence="1">
    <location>
        <begin position="33"/>
        <end position="67"/>
    </location>
</feature>
<sequence>MDCILKKEYHSPKITIVPCDFTITLLGESRPPVFPSAFEETSPQKANNNSPFRDRMFEKNPLDSWDD</sequence>
<feature type="compositionally biased region" description="Basic and acidic residues" evidence="1">
    <location>
        <begin position="52"/>
        <end position="61"/>
    </location>
</feature>
<evidence type="ECO:0000313" key="2">
    <source>
        <dbReference type="EMBL" id="TCO06871.1"/>
    </source>
</evidence>
<protein>
    <submittedName>
        <fullName evidence="2">Uncharacterized protein</fullName>
    </submittedName>
</protein>
<name>A0A4R2GFZ2_9BACT</name>